<evidence type="ECO:0000313" key="3">
    <source>
        <dbReference type="Proteomes" id="UP000323011"/>
    </source>
</evidence>
<organism evidence="2 3">
    <name type="scientific">Cafeteria roenbergensis</name>
    <name type="common">Marine flagellate</name>
    <dbReference type="NCBI Taxonomy" id="33653"/>
    <lineage>
        <taxon>Eukaryota</taxon>
        <taxon>Sar</taxon>
        <taxon>Stramenopiles</taxon>
        <taxon>Bigyra</taxon>
        <taxon>Opalozoa</taxon>
        <taxon>Bicosoecida</taxon>
        <taxon>Cafeteriaceae</taxon>
        <taxon>Cafeteria</taxon>
    </lineage>
</organism>
<evidence type="ECO:0000256" key="1">
    <source>
        <dbReference type="SAM" id="MobiDB-lite"/>
    </source>
</evidence>
<protein>
    <submittedName>
        <fullName evidence="2">Uncharacterized protein</fullName>
    </submittedName>
</protein>
<sequence>MASYKPQGNLRGDSLRALVGRPLVPFFDEQSNVNESLQEDKQSGSAGLAVPVREFTKEGYFEPAQLVRSSAEVEPKPERARSRASPIPSSPTDPSAAAATAALCALFKIGQ</sequence>
<proteinExistence type="predicted"/>
<evidence type="ECO:0000313" key="2">
    <source>
        <dbReference type="EMBL" id="KAA0151260.1"/>
    </source>
</evidence>
<comment type="caution">
    <text evidence="2">The sequence shown here is derived from an EMBL/GenBank/DDBJ whole genome shotgun (WGS) entry which is preliminary data.</text>
</comment>
<reference evidence="2 3" key="1">
    <citation type="submission" date="2019-07" db="EMBL/GenBank/DDBJ databases">
        <title>Genomes of Cafeteria roenbergensis.</title>
        <authorList>
            <person name="Fischer M.G."/>
            <person name="Hackl T."/>
            <person name="Roman M."/>
        </authorList>
    </citation>
    <scope>NUCLEOTIDE SEQUENCE [LARGE SCALE GENOMIC DNA]</scope>
    <source>
        <strain evidence="2 3">BVI</strain>
    </source>
</reference>
<dbReference type="AlphaFoldDB" id="A0A5A8CGK6"/>
<feature type="region of interest" description="Disordered" evidence="1">
    <location>
        <begin position="67"/>
        <end position="95"/>
    </location>
</feature>
<name>A0A5A8CGK6_CAFRO</name>
<feature type="compositionally biased region" description="Low complexity" evidence="1">
    <location>
        <begin position="83"/>
        <end position="95"/>
    </location>
</feature>
<keyword evidence="3" id="KW-1185">Reference proteome</keyword>
<accession>A0A5A8CGK6</accession>
<dbReference type="Proteomes" id="UP000323011">
    <property type="component" value="Unassembled WGS sequence"/>
</dbReference>
<dbReference type="EMBL" id="VLTN01000028">
    <property type="protein sequence ID" value="KAA0151260.1"/>
    <property type="molecule type" value="Genomic_DNA"/>
</dbReference>
<gene>
    <name evidence="2" type="ORF">FNF29_04735</name>
</gene>
<feature type="compositionally biased region" description="Basic and acidic residues" evidence="1">
    <location>
        <begin position="71"/>
        <end position="81"/>
    </location>
</feature>